<organism evidence="2 3">
    <name type="scientific">Apiospora phragmitis</name>
    <dbReference type="NCBI Taxonomy" id="2905665"/>
    <lineage>
        <taxon>Eukaryota</taxon>
        <taxon>Fungi</taxon>
        <taxon>Dikarya</taxon>
        <taxon>Ascomycota</taxon>
        <taxon>Pezizomycotina</taxon>
        <taxon>Sordariomycetes</taxon>
        <taxon>Xylariomycetidae</taxon>
        <taxon>Amphisphaeriales</taxon>
        <taxon>Apiosporaceae</taxon>
        <taxon>Apiospora</taxon>
    </lineage>
</organism>
<evidence type="ECO:0000256" key="1">
    <source>
        <dbReference type="SAM" id="MobiDB-lite"/>
    </source>
</evidence>
<dbReference type="CDD" id="cd00174">
    <property type="entry name" value="SH3"/>
    <property type="match status" value="1"/>
</dbReference>
<comment type="caution">
    <text evidence="2">The sequence shown here is derived from an EMBL/GenBank/DDBJ whole genome shotgun (WGS) entry which is preliminary data.</text>
</comment>
<accession>A0ABR1T7S2</accession>
<protein>
    <recommendedName>
        <fullName evidence="4">SH3 domain-containing protein</fullName>
    </recommendedName>
</protein>
<proteinExistence type="predicted"/>
<feature type="region of interest" description="Disordered" evidence="1">
    <location>
        <begin position="60"/>
        <end position="79"/>
    </location>
</feature>
<evidence type="ECO:0000313" key="2">
    <source>
        <dbReference type="EMBL" id="KAK8042472.1"/>
    </source>
</evidence>
<dbReference type="Gene3D" id="2.30.30.40">
    <property type="entry name" value="SH3 Domains"/>
    <property type="match status" value="1"/>
</dbReference>
<keyword evidence="3" id="KW-1185">Reference proteome</keyword>
<sequence length="295" mass="32604">MNSEWWPWGMWCQVPIKVPLQIAFAIGICTYDKIRLCFLLARKTYPLQVRRHSLYHTRAAIPTSSPSSPTVARGDDFPVAYGGASPDDPGLGGFDLVFPNPRAANPLAEAEPTSFGILPTAVAITDHLVRPGDRQNVGPDGEKTLQFMQGARIIGIEFPGKWGGKQCVGWHDGARGSIPARCVSLLPPRKGDVRIPGMNNDGVTVTARWKWEPSDPGSGWLTFDKGATIRNVSWLSQGQWCWSGMSKDGKVGFFPQSHIEPESVRETISYESHHSKKQVRPTRLFKLRRSLSQAS</sequence>
<evidence type="ECO:0000313" key="3">
    <source>
        <dbReference type="Proteomes" id="UP001480595"/>
    </source>
</evidence>
<dbReference type="InterPro" id="IPR036028">
    <property type="entry name" value="SH3-like_dom_sf"/>
</dbReference>
<dbReference type="RefSeq" id="XP_066709325.1">
    <property type="nucleotide sequence ID" value="XM_066864364.1"/>
</dbReference>
<reference evidence="2 3" key="1">
    <citation type="submission" date="2023-01" db="EMBL/GenBank/DDBJ databases">
        <title>Analysis of 21 Apiospora genomes using comparative genomics revels a genus with tremendous synthesis potential of carbohydrate active enzymes and secondary metabolites.</title>
        <authorList>
            <person name="Sorensen T."/>
        </authorList>
    </citation>
    <scope>NUCLEOTIDE SEQUENCE [LARGE SCALE GENOMIC DNA]</scope>
    <source>
        <strain evidence="2 3">CBS 135458</strain>
    </source>
</reference>
<gene>
    <name evidence="2" type="ORF">PG994_012955</name>
</gene>
<evidence type="ECO:0008006" key="4">
    <source>
        <dbReference type="Google" id="ProtNLM"/>
    </source>
</evidence>
<dbReference type="Proteomes" id="UP001480595">
    <property type="component" value="Unassembled WGS sequence"/>
</dbReference>
<dbReference type="EMBL" id="JAQQWL010000013">
    <property type="protein sequence ID" value="KAK8042472.1"/>
    <property type="molecule type" value="Genomic_DNA"/>
</dbReference>
<dbReference type="GeneID" id="92097427"/>
<name>A0ABR1T7S2_9PEZI</name>
<dbReference type="SUPFAM" id="SSF50044">
    <property type="entry name" value="SH3-domain"/>
    <property type="match status" value="1"/>
</dbReference>